<dbReference type="Proteomes" id="UP000030671">
    <property type="component" value="Unassembled WGS sequence"/>
</dbReference>
<organism evidence="1 2">
    <name type="scientific">Heterobasidion irregulare (strain TC 32-1)</name>
    <dbReference type="NCBI Taxonomy" id="747525"/>
    <lineage>
        <taxon>Eukaryota</taxon>
        <taxon>Fungi</taxon>
        <taxon>Dikarya</taxon>
        <taxon>Basidiomycota</taxon>
        <taxon>Agaricomycotina</taxon>
        <taxon>Agaricomycetes</taxon>
        <taxon>Russulales</taxon>
        <taxon>Bondarzewiaceae</taxon>
        <taxon>Heterobasidion</taxon>
        <taxon>Heterobasidion annosum species complex</taxon>
    </lineage>
</organism>
<dbReference type="AlphaFoldDB" id="W4K6C9"/>
<evidence type="ECO:0008006" key="3">
    <source>
        <dbReference type="Google" id="ProtNLM"/>
    </source>
</evidence>
<dbReference type="PANTHER" id="PTHR34706:SF1">
    <property type="entry name" value="VWFA DOMAIN-CONTAINING PROTEIN"/>
    <property type="match status" value="1"/>
</dbReference>
<name>W4K6C9_HETIT</name>
<dbReference type="InParanoid" id="W4K6C9"/>
<accession>W4K6C9</accession>
<dbReference type="OrthoDB" id="2142040at2759"/>
<dbReference type="GeneID" id="20678169"/>
<proteinExistence type="predicted"/>
<evidence type="ECO:0000313" key="1">
    <source>
        <dbReference type="EMBL" id="ETW81353.1"/>
    </source>
</evidence>
<dbReference type="KEGG" id="hir:HETIRDRAFT_51087"/>
<gene>
    <name evidence="1" type="ORF">HETIRDRAFT_51087</name>
</gene>
<dbReference type="RefSeq" id="XP_009545832.1">
    <property type="nucleotide sequence ID" value="XM_009547537.1"/>
</dbReference>
<dbReference type="EMBL" id="KI925458">
    <property type="protein sequence ID" value="ETW81353.1"/>
    <property type="molecule type" value="Genomic_DNA"/>
</dbReference>
<dbReference type="PANTHER" id="PTHR34706">
    <property type="entry name" value="SLR1338 PROTEIN"/>
    <property type="match status" value="1"/>
</dbReference>
<dbReference type="Gene3D" id="3.40.50.410">
    <property type="entry name" value="von Willebrand factor, type A domain"/>
    <property type="match status" value="1"/>
</dbReference>
<dbReference type="HOGENOM" id="CLU_040578_2_1_1"/>
<evidence type="ECO:0000313" key="2">
    <source>
        <dbReference type="Proteomes" id="UP000030671"/>
    </source>
</evidence>
<protein>
    <recommendedName>
        <fullName evidence="3">VWFA domain-containing protein</fullName>
    </recommendedName>
</protein>
<dbReference type="eggNOG" id="ENOG502SMD0">
    <property type="taxonomic scope" value="Eukaryota"/>
</dbReference>
<reference evidence="1 2" key="1">
    <citation type="journal article" date="2012" name="New Phytol.">
        <title>Insight into trade-off between wood decay and parasitism from the genome of a fungal forest pathogen.</title>
        <authorList>
            <person name="Olson A."/>
            <person name="Aerts A."/>
            <person name="Asiegbu F."/>
            <person name="Belbahri L."/>
            <person name="Bouzid O."/>
            <person name="Broberg A."/>
            <person name="Canback B."/>
            <person name="Coutinho P.M."/>
            <person name="Cullen D."/>
            <person name="Dalman K."/>
            <person name="Deflorio G."/>
            <person name="van Diepen L.T."/>
            <person name="Dunand C."/>
            <person name="Duplessis S."/>
            <person name="Durling M."/>
            <person name="Gonthier P."/>
            <person name="Grimwood J."/>
            <person name="Fossdal C.G."/>
            <person name="Hansson D."/>
            <person name="Henrissat B."/>
            <person name="Hietala A."/>
            <person name="Himmelstrand K."/>
            <person name="Hoffmeister D."/>
            <person name="Hogberg N."/>
            <person name="James T.Y."/>
            <person name="Karlsson M."/>
            <person name="Kohler A."/>
            <person name="Kues U."/>
            <person name="Lee Y.H."/>
            <person name="Lin Y.C."/>
            <person name="Lind M."/>
            <person name="Lindquist E."/>
            <person name="Lombard V."/>
            <person name="Lucas S."/>
            <person name="Lunden K."/>
            <person name="Morin E."/>
            <person name="Murat C."/>
            <person name="Park J."/>
            <person name="Raffaello T."/>
            <person name="Rouze P."/>
            <person name="Salamov A."/>
            <person name="Schmutz J."/>
            <person name="Solheim H."/>
            <person name="Stahlberg J."/>
            <person name="Velez H."/>
            <person name="de Vries R.P."/>
            <person name="Wiebenga A."/>
            <person name="Woodward S."/>
            <person name="Yakovlev I."/>
            <person name="Garbelotto M."/>
            <person name="Martin F."/>
            <person name="Grigoriev I.V."/>
            <person name="Stenlid J."/>
        </authorList>
    </citation>
    <scope>NUCLEOTIDE SEQUENCE [LARGE SCALE GENOMIC DNA]</scope>
    <source>
        <strain evidence="1 2">TC 32-1</strain>
    </source>
</reference>
<dbReference type="InterPro" id="IPR036465">
    <property type="entry name" value="vWFA_dom_sf"/>
</dbReference>
<sequence>MAGQPWNDAREALAGLAELYARYDTDGLDVYFLNDPRCRVNLRVRATIGAIWASLPLRRQTPTGTKLKEILDKYIPLVENKRVLHKPINIIVITDGAATDDPVETIVEAARRLDRNEVPHRQLGIQFVQIGNDLGATEALKELDNELEHQYLIRDMVDTTLFDPRNPQFKAETLLKIMMGAVDQPLDRGYPFRRSASD</sequence>
<dbReference type="SUPFAM" id="SSF53300">
    <property type="entry name" value="vWA-like"/>
    <property type="match status" value="1"/>
</dbReference>
<keyword evidence="2" id="KW-1185">Reference proteome</keyword>